<sequence length="593" mass="70732">MENIEITIDSNTLILSETTEINDKNYYQIVQKERNFVEKNIDFINIKLNINNKKTIFFLMENGYTFKSKEGNFYILEKKCQNIKSLRISLTKDCNYKCFFCHGEGSKMTEKREDKSKDEIYSLIKEAIKNNYTDITFTGGEPLIKSKDIIWYLNKLIEDNLKPYITIVTNGYYINDILLDTIQNYVGNHREIFKFNFSMHSLKDDVYLSIVLPEHTEKEKRKKETLLEKVKQNIKKIKNRNLQLKLNFVLLKGYNTSKEDVEKILDFAYENNVDYVKFLELLVTEDLIKKGMYKYYFDLNSLYEEWKDELKFKTKTPRRNEYLYKNKTKVELQQCICMEGCAKCLINTSVFFTSELKYFPCFLKPETTLKISSSNLVQEIEEGTRIIKNLGEKYGNNSPILIKQKEYVEEKKDFYYISKKSFKENEIEDILTKNHYQMDIKRDFKEIYFKNFLTSIDEYFKKACIYKLFENSQTSKFEESLQEIIFSSEDNGFITTFLNKKLGYESKKISSDKINEYIFYMNKLNFENFLNLEWETTIYQKGNSLLSIGYVKNSNKRKIIFMSPNKKFEDKTIINELELIELQELPAKYIINS</sequence>
<protein>
    <recommendedName>
        <fullName evidence="6">Radical SAM core domain-containing protein</fullName>
    </recommendedName>
</protein>
<dbReference type="SUPFAM" id="SSF102114">
    <property type="entry name" value="Radical SAM enzymes"/>
    <property type="match status" value="1"/>
</dbReference>
<evidence type="ECO:0000313" key="7">
    <source>
        <dbReference type="EMBL" id="OWP26488.1"/>
    </source>
</evidence>
<dbReference type="Gene3D" id="3.20.20.70">
    <property type="entry name" value="Aldolase class I"/>
    <property type="match status" value="1"/>
</dbReference>
<dbReference type="Pfam" id="PF04055">
    <property type="entry name" value="Radical_SAM"/>
    <property type="match status" value="1"/>
</dbReference>
<dbReference type="InterPro" id="IPR007197">
    <property type="entry name" value="rSAM"/>
</dbReference>
<reference evidence="7 8" key="1">
    <citation type="submission" date="2017-05" db="EMBL/GenBank/DDBJ databases">
        <title>Genome sequencing of Fusobacterium nucleatum subsp. polymorphum KCOM 1001 (=ChDC F119).</title>
        <authorList>
            <person name="Kook J.-K."/>
            <person name="Park S.-N."/>
            <person name="Lim Y.K."/>
            <person name="Roh H."/>
        </authorList>
    </citation>
    <scope>NUCLEOTIDE SEQUENCE [LARGE SCALE GENOMIC DNA]</scope>
    <source>
        <strain evidence="7 8">KCOM 1001</strain>
    </source>
</reference>
<name>A0A246EIT4_FUSNP</name>
<dbReference type="SMART" id="SM00729">
    <property type="entry name" value="Elp3"/>
    <property type="match status" value="1"/>
</dbReference>
<keyword evidence="4" id="KW-0411">Iron-sulfur</keyword>
<gene>
    <name evidence="7" type="ORF">CA839_11865</name>
</gene>
<evidence type="ECO:0000256" key="3">
    <source>
        <dbReference type="ARBA" id="ARBA00023004"/>
    </source>
</evidence>
<feature type="coiled-coil region" evidence="5">
    <location>
        <begin position="220"/>
        <end position="247"/>
    </location>
</feature>
<dbReference type="GO" id="GO:0051536">
    <property type="term" value="F:iron-sulfur cluster binding"/>
    <property type="evidence" value="ECO:0007669"/>
    <property type="project" value="UniProtKB-KW"/>
</dbReference>
<proteinExistence type="predicted"/>
<dbReference type="CDD" id="cd01335">
    <property type="entry name" value="Radical_SAM"/>
    <property type="match status" value="1"/>
</dbReference>
<dbReference type="PROSITE" id="PS51918">
    <property type="entry name" value="RADICAL_SAM"/>
    <property type="match status" value="1"/>
</dbReference>
<evidence type="ECO:0000313" key="8">
    <source>
        <dbReference type="Proteomes" id="UP000197470"/>
    </source>
</evidence>
<dbReference type="AlphaFoldDB" id="A0A246EIT4"/>
<organism evidence="7 8">
    <name type="scientific">Fusobacterium nucleatum subsp. polymorphum</name>
    <name type="common">Fusobacterium polymorphum</name>
    <dbReference type="NCBI Taxonomy" id="76857"/>
    <lineage>
        <taxon>Bacteria</taxon>
        <taxon>Fusobacteriati</taxon>
        <taxon>Fusobacteriota</taxon>
        <taxon>Fusobacteriia</taxon>
        <taxon>Fusobacteriales</taxon>
        <taxon>Fusobacteriaceae</taxon>
        <taxon>Fusobacterium</taxon>
    </lineage>
</organism>
<evidence type="ECO:0000256" key="5">
    <source>
        <dbReference type="SAM" id="Coils"/>
    </source>
</evidence>
<dbReference type="EMBL" id="NHRT01000001">
    <property type="protein sequence ID" value="OWP26488.1"/>
    <property type="molecule type" value="Genomic_DNA"/>
</dbReference>
<evidence type="ECO:0000256" key="1">
    <source>
        <dbReference type="ARBA" id="ARBA00022691"/>
    </source>
</evidence>
<keyword evidence="2" id="KW-0479">Metal-binding</keyword>
<dbReference type="RefSeq" id="WP_088389481.1">
    <property type="nucleotide sequence ID" value="NZ_NHRT01000001.1"/>
</dbReference>
<dbReference type="InterPro" id="IPR050377">
    <property type="entry name" value="Radical_SAM_PqqE_MftC-like"/>
</dbReference>
<dbReference type="GO" id="GO:0003824">
    <property type="term" value="F:catalytic activity"/>
    <property type="evidence" value="ECO:0007669"/>
    <property type="project" value="InterPro"/>
</dbReference>
<dbReference type="InterPro" id="IPR058240">
    <property type="entry name" value="rSAM_sf"/>
</dbReference>
<feature type="domain" description="Radical SAM core" evidence="6">
    <location>
        <begin position="78"/>
        <end position="326"/>
    </location>
</feature>
<dbReference type="SFLD" id="SFLDS00029">
    <property type="entry name" value="Radical_SAM"/>
    <property type="match status" value="1"/>
</dbReference>
<evidence type="ECO:0000259" key="6">
    <source>
        <dbReference type="PROSITE" id="PS51918"/>
    </source>
</evidence>
<evidence type="ECO:0000256" key="2">
    <source>
        <dbReference type="ARBA" id="ARBA00022723"/>
    </source>
</evidence>
<dbReference type="PANTHER" id="PTHR11228">
    <property type="entry name" value="RADICAL SAM DOMAIN PROTEIN"/>
    <property type="match status" value="1"/>
</dbReference>
<dbReference type="Proteomes" id="UP000197470">
    <property type="component" value="Unassembled WGS sequence"/>
</dbReference>
<dbReference type="InterPro" id="IPR013785">
    <property type="entry name" value="Aldolase_TIM"/>
</dbReference>
<evidence type="ECO:0000256" key="4">
    <source>
        <dbReference type="ARBA" id="ARBA00023014"/>
    </source>
</evidence>
<dbReference type="InterPro" id="IPR006638">
    <property type="entry name" value="Elp3/MiaA/NifB-like_rSAM"/>
</dbReference>
<dbReference type="PANTHER" id="PTHR11228:SF7">
    <property type="entry name" value="PQQA PEPTIDE CYCLASE"/>
    <property type="match status" value="1"/>
</dbReference>
<keyword evidence="1" id="KW-0949">S-adenosyl-L-methionine</keyword>
<dbReference type="GO" id="GO:0046872">
    <property type="term" value="F:metal ion binding"/>
    <property type="evidence" value="ECO:0007669"/>
    <property type="project" value="UniProtKB-KW"/>
</dbReference>
<dbReference type="SFLD" id="SFLDG01067">
    <property type="entry name" value="SPASM/twitch_domain_containing"/>
    <property type="match status" value="1"/>
</dbReference>
<keyword evidence="5" id="KW-0175">Coiled coil</keyword>
<keyword evidence="3" id="KW-0408">Iron</keyword>
<accession>A0A246EIT4</accession>
<comment type="caution">
    <text evidence="7">The sequence shown here is derived from an EMBL/GenBank/DDBJ whole genome shotgun (WGS) entry which is preliminary data.</text>
</comment>